<evidence type="ECO:0000256" key="2">
    <source>
        <dbReference type="PROSITE-ProRule" id="PRU00176"/>
    </source>
</evidence>
<dbReference type="SUPFAM" id="SSF54928">
    <property type="entry name" value="RNA-binding domain, RBD"/>
    <property type="match status" value="1"/>
</dbReference>
<dbReference type="EMBL" id="JABWDY010014394">
    <property type="protein sequence ID" value="KAF5197655.1"/>
    <property type="molecule type" value="Genomic_DNA"/>
</dbReference>
<proteinExistence type="predicted"/>
<keyword evidence="6" id="KW-1185">Reference proteome</keyword>
<feature type="region of interest" description="Disordered" evidence="3">
    <location>
        <begin position="207"/>
        <end position="261"/>
    </location>
</feature>
<dbReference type="PANTHER" id="PTHR16105">
    <property type="entry name" value="RNA-BINDING REGION-CONTAINING PROTEIN 3"/>
    <property type="match status" value="1"/>
</dbReference>
<evidence type="ECO:0000259" key="4">
    <source>
        <dbReference type="PROSITE" id="PS50102"/>
    </source>
</evidence>
<dbReference type="GO" id="GO:0005689">
    <property type="term" value="C:U12-type spliceosomal complex"/>
    <property type="evidence" value="ECO:0007669"/>
    <property type="project" value="TreeGrafter"/>
</dbReference>
<dbReference type="PROSITE" id="PS50102">
    <property type="entry name" value="RRM"/>
    <property type="match status" value="1"/>
</dbReference>
<protein>
    <submittedName>
        <fullName evidence="5">U11/U12 small nuclear ribonucleoprotein-like</fullName>
    </submittedName>
</protein>
<dbReference type="SMART" id="SM00360">
    <property type="entry name" value="RRM"/>
    <property type="match status" value="1"/>
</dbReference>
<keyword evidence="5" id="KW-0687">Ribonucleoprotein</keyword>
<dbReference type="GO" id="GO:0000398">
    <property type="term" value="P:mRNA splicing, via spliceosome"/>
    <property type="evidence" value="ECO:0007669"/>
    <property type="project" value="TreeGrafter"/>
</dbReference>
<dbReference type="GO" id="GO:0030626">
    <property type="term" value="F:U12 snRNA binding"/>
    <property type="evidence" value="ECO:0007669"/>
    <property type="project" value="TreeGrafter"/>
</dbReference>
<gene>
    <name evidence="5" type="ORF">FRX31_012758</name>
</gene>
<evidence type="ECO:0000256" key="1">
    <source>
        <dbReference type="ARBA" id="ARBA00022884"/>
    </source>
</evidence>
<organism evidence="5 6">
    <name type="scientific">Thalictrum thalictroides</name>
    <name type="common">Rue-anemone</name>
    <name type="synonym">Anemone thalictroides</name>
    <dbReference type="NCBI Taxonomy" id="46969"/>
    <lineage>
        <taxon>Eukaryota</taxon>
        <taxon>Viridiplantae</taxon>
        <taxon>Streptophyta</taxon>
        <taxon>Embryophyta</taxon>
        <taxon>Tracheophyta</taxon>
        <taxon>Spermatophyta</taxon>
        <taxon>Magnoliopsida</taxon>
        <taxon>Ranunculales</taxon>
        <taxon>Ranunculaceae</taxon>
        <taxon>Thalictroideae</taxon>
        <taxon>Thalictrum</taxon>
    </lineage>
</organism>
<sequence length="366" mass="39921">MSYGGHPAPPQGQGQTSESAVATLLVQHLPDAVPHDTLFRFFSHYGASSVRPCAAGRLRNCAFVDFQTEALASQAQLQLNRLRFLGKVITVERANKLSRNEKTQQGEAPYGKDSSFLPASLNKDSSGPANITKGANPDGEPIAPSLGVDYPFPPRLEYAYPPPDGNILTNIVNALIAVPRFYTQVLHLMNKMNIPAPFRMALPTPPLPTSVPDPPPLPPLPPAIVSKPHLADFSSDESELESSEEAEDDEEKTCHSRKRSRREAIVGPAVDKDVAHEAVGLKSTSLIPKEIPIIKKKNPLLQIKFAGKLLQNETKDDDNNIEDSAEPGKDGLELKPYATPEDIERGKLPPEEILSLPMFKVLILCE</sequence>
<dbReference type="Proteomes" id="UP000554482">
    <property type="component" value="Unassembled WGS sequence"/>
</dbReference>
<keyword evidence="1 2" id="KW-0694">RNA-binding</keyword>
<dbReference type="InterPro" id="IPR035979">
    <property type="entry name" value="RBD_domain_sf"/>
</dbReference>
<evidence type="ECO:0000313" key="5">
    <source>
        <dbReference type="EMBL" id="KAF5197655.1"/>
    </source>
</evidence>
<dbReference type="InterPro" id="IPR012677">
    <property type="entry name" value="Nucleotide-bd_a/b_plait_sf"/>
</dbReference>
<evidence type="ECO:0000313" key="6">
    <source>
        <dbReference type="Proteomes" id="UP000554482"/>
    </source>
</evidence>
<dbReference type="PANTHER" id="PTHR16105:SF0">
    <property type="entry name" value="RNA-BINDING REGION-CONTAINING PROTEIN 3"/>
    <property type="match status" value="1"/>
</dbReference>
<name>A0A7J6WMH7_THATH</name>
<dbReference type="Gene3D" id="3.30.70.330">
    <property type="match status" value="1"/>
</dbReference>
<dbReference type="AlphaFoldDB" id="A0A7J6WMH7"/>
<feature type="compositionally biased region" description="Acidic residues" evidence="3">
    <location>
        <begin position="234"/>
        <end position="251"/>
    </location>
</feature>
<dbReference type="Pfam" id="PF00076">
    <property type="entry name" value="RRM_1"/>
    <property type="match status" value="1"/>
</dbReference>
<dbReference type="OrthoDB" id="277802at2759"/>
<feature type="domain" description="RRM" evidence="4">
    <location>
        <begin position="22"/>
        <end position="96"/>
    </location>
</feature>
<dbReference type="GO" id="GO:0097157">
    <property type="term" value="F:pre-mRNA intronic binding"/>
    <property type="evidence" value="ECO:0007669"/>
    <property type="project" value="TreeGrafter"/>
</dbReference>
<dbReference type="InterPro" id="IPR000504">
    <property type="entry name" value="RRM_dom"/>
</dbReference>
<accession>A0A7J6WMH7</accession>
<feature type="region of interest" description="Disordered" evidence="3">
    <location>
        <begin position="314"/>
        <end position="346"/>
    </location>
</feature>
<reference evidence="5 6" key="1">
    <citation type="submission" date="2020-06" db="EMBL/GenBank/DDBJ databases">
        <title>Transcriptomic and genomic resources for Thalictrum thalictroides and T. hernandezii: Facilitating candidate gene discovery in an emerging model plant lineage.</title>
        <authorList>
            <person name="Arias T."/>
            <person name="Riano-Pachon D.M."/>
            <person name="Di Stilio V.S."/>
        </authorList>
    </citation>
    <scope>NUCLEOTIDE SEQUENCE [LARGE SCALE GENOMIC DNA]</scope>
    <source>
        <strain evidence="6">cv. WT478/WT964</strain>
        <tissue evidence="5">Leaves</tissue>
    </source>
</reference>
<evidence type="ECO:0000256" key="3">
    <source>
        <dbReference type="SAM" id="MobiDB-lite"/>
    </source>
</evidence>
<feature type="compositionally biased region" description="Pro residues" evidence="3">
    <location>
        <begin position="207"/>
        <end position="222"/>
    </location>
</feature>
<dbReference type="InterPro" id="IPR045164">
    <property type="entry name" value="RBM41/RNPC3"/>
</dbReference>
<feature type="region of interest" description="Disordered" evidence="3">
    <location>
        <begin position="123"/>
        <end position="144"/>
    </location>
</feature>
<comment type="caution">
    <text evidence="5">The sequence shown here is derived from an EMBL/GenBank/DDBJ whole genome shotgun (WGS) entry which is preliminary data.</text>
</comment>